<dbReference type="EMBL" id="FOIT01000002">
    <property type="protein sequence ID" value="SEV93589.1"/>
    <property type="molecule type" value="Genomic_DNA"/>
</dbReference>
<accession>A0A662Z4B2</accession>
<evidence type="ECO:0000256" key="7">
    <source>
        <dbReference type="ARBA" id="ARBA00022954"/>
    </source>
</evidence>
<feature type="domain" description="Formiminotransferase N-terminal subdomain" evidence="9">
    <location>
        <begin position="3"/>
        <end position="180"/>
    </location>
</feature>
<dbReference type="GO" id="GO:0005542">
    <property type="term" value="F:folic acid binding"/>
    <property type="evidence" value="ECO:0007669"/>
    <property type="project" value="UniProtKB-KW"/>
</dbReference>
<evidence type="ECO:0000259" key="9">
    <source>
        <dbReference type="SMART" id="SM01222"/>
    </source>
</evidence>
<dbReference type="SMART" id="SM01221">
    <property type="entry name" value="FTCD"/>
    <property type="match status" value="1"/>
</dbReference>
<dbReference type="Gene3D" id="3.30.70.670">
    <property type="entry name" value="Formiminotransferase, C-terminal subdomain"/>
    <property type="match status" value="1"/>
</dbReference>
<dbReference type="InterPro" id="IPR012886">
    <property type="entry name" value="Formiminotransferase_N"/>
</dbReference>
<evidence type="ECO:0000256" key="4">
    <source>
        <dbReference type="ARBA" id="ARBA00022490"/>
    </source>
</evidence>
<organism evidence="10 11">
    <name type="scientific">Aliicoccus persicus</name>
    <dbReference type="NCBI Taxonomy" id="930138"/>
    <lineage>
        <taxon>Bacteria</taxon>
        <taxon>Bacillati</taxon>
        <taxon>Bacillota</taxon>
        <taxon>Bacilli</taxon>
        <taxon>Bacillales</taxon>
        <taxon>Staphylococcaceae</taxon>
        <taxon>Aliicoccus</taxon>
    </lineage>
</organism>
<protein>
    <recommendedName>
        <fullName evidence="3">glutamate formimidoyltransferase</fullName>
        <ecNumber evidence="3">2.1.2.5</ecNumber>
    </recommendedName>
</protein>
<keyword evidence="6" id="KW-0369">Histidine metabolism</keyword>
<evidence type="ECO:0000256" key="3">
    <source>
        <dbReference type="ARBA" id="ARBA00012252"/>
    </source>
</evidence>
<dbReference type="PANTHER" id="PTHR12234:SF1">
    <property type="entry name" value="FORMIMINOTRANSFERASE N-TERMINAL SUBDOMAIN-CONTAINING PROTEIN"/>
    <property type="match status" value="1"/>
</dbReference>
<evidence type="ECO:0000256" key="6">
    <source>
        <dbReference type="ARBA" id="ARBA00022808"/>
    </source>
</evidence>
<evidence type="ECO:0000313" key="10">
    <source>
        <dbReference type="EMBL" id="SEV93589.1"/>
    </source>
</evidence>
<evidence type="ECO:0000256" key="1">
    <source>
        <dbReference type="ARBA" id="ARBA00004496"/>
    </source>
</evidence>
<gene>
    <name evidence="10" type="ORF">SAMN05192557_0872</name>
</gene>
<name>A0A662Z4B2_9STAP</name>
<dbReference type="EC" id="2.1.2.5" evidence="3"/>
<dbReference type="GO" id="GO:0019557">
    <property type="term" value="P:L-histidine catabolic process to glutamate and formate"/>
    <property type="evidence" value="ECO:0007669"/>
    <property type="project" value="UniProtKB-UniPathway"/>
</dbReference>
<evidence type="ECO:0000256" key="2">
    <source>
        <dbReference type="ARBA" id="ARBA00005082"/>
    </source>
</evidence>
<evidence type="ECO:0000256" key="5">
    <source>
        <dbReference type="ARBA" id="ARBA00022679"/>
    </source>
</evidence>
<keyword evidence="4" id="KW-0963">Cytoplasm</keyword>
<dbReference type="Pfam" id="PF02971">
    <property type="entry name" value="FTCD"/>
    <property type="match status" value="1"/>
</dbReference>
<dbReference type="NCBIfam" id="TIGR02024">
    <property type="entry name" value="FtcD"/>
    <property type="match status" value="1"/>
</dbReference>
<keyword evidence="7" id="KW-0290">Folate-binding</keyword>
<comment type="pathway">
    <text evidence="2">Amino-acid degradation; L-histidine degradation into L-glutamate; L-glutamate from N-formimidoyl-L-glutamate (transferase route): step 1/1.</text>
</comment>
<dbReference type="AlphaFoldDB" id="A0A662Z4B2"/>
<dbReference type="InterPro" id="IPR051623">
    <property type="entry name" value="FTCD"/>
</dbReference>
<dbReference type="InterPro" id="IPR037064">
    <property type="entry name" value="Formiminotransferase_N_sf"/>
</dbReference>
<dbReference type="GO" id="GO:0005737">
    <property type="term" value="C:cytoplasm"/>
    <property type="evidence" value="ECO:0007669"/>
    <property type="project" value="UniProtKB-SubCell"/>
</dbReference>
<keyword evidence="5 10" id="KW-0808">Transferase</keyword>
<dbReference type="Proteomes" id="UP000243605">
    <property type="component" value="Unassembled WGS sequence"/>
</dbReference>
<sequence length="298" mass="32933">MTETIQVIANFSEGRNKEIYNGLKQIAQNGQGYKLIGSLAEPDYNRSGFYLLGEKSGILDTVVEMLEYAISHIDMTKQEGPHPWIGAGDVIAVIPVKNITMEECVEYAEQLGQVIGETLKLPVYLYGEAAKNEERKDLSKIIKGEFEGFPQKIKQPEWQPDYGPNTVHPTAGVTAIGVLRDLISLNININTTDITAAKATASAIREKNSGLKGLKAIALDLDSKAGIQISTTIENYKELPLHVVFERVKEEAASRDIEVINSEIFGIVPADVMIQTASHYLQADHFNSDKQILENYLI</sequence>
<reference evidence="10 11" key="1">
    <citation type="submission" date="2016-10" db="EMBL/GenBank/DDBJ databases">
        <authorList>
            <person name="Varghese N."/>
            <person name="Submissions S."/>
        </authorList>
    </citation>
    <scope>NUCLEOTIDE SEQUENCE [LARGE SCALE GENOMIC DNA]</scope>
    <source>
        <strain evidence="10 11">IBRC-M10081</strain>
    </source>
</reference>
<dbReference type="RefSeq" id="WP_180366212.1">
    <property type="nucleotide sequence ID" value="NZ_FOIT01000002.1"/>
</dbReference>
<evidence type="ECO:0000313" key="11">
    <source>
        <dbReference type="Proteomes" id="UP000243605"/>
    </source>
</evidence>
<dbReference type="InterPro" id="IPR013802">
    <property type="entry name" value="Formiminotransferase_C"/>
</dbReference>
<comment type="subcellular location">
    <subcellularLocation>
        <location evidence="1">Cytoplasm</location>
    </subcellularLocation>
</comment>
<dbReference type="UniPathway" id="UPA00379">
    <property type="reaction ID" value="UER00555"/>
</dbReference>
<dbReference type="Gene3D" id="3.30.990.10">
    <property type="entry name" value="Formiminotransferase, N-terminal subdomain"/>
    <property type="match status" value="1"/>
</dbReference>
<dbReference type="GO" id="GO:0019556">
    <property type="term" value="P:L-histidine catabolic process to glutamate and formamide"/>
    <property type="evidence" value="ECO:0007669"/>
    <property type="project" value="UniProtKB-UniPathway"/>
</dbReference>
<dbReference type="InterPro" id="IPR022384">
    <property type="entry name" value="FormiminoTrfase_cat_dom_sf"/>
</dbReference>
<dbReference type="Pfam" id="PF07837">
    <property type="entry name" value="FTCD_N"/>
    <property type="match status" value="1"/>
</dbReference>
<dbReference type="PANTHER" id="PTHR12234">
    <property type="entry name" value="FORMIMINOTRANSFERASE-CYCLODEAMINASE"/>
    <property type="match status" value="1"/>
</dbReference>
<dbReference type="SUPFAM" id="SSF55116">
    <property type="entry name" value="Formiminotransferase domain of formiminotransferase-cyclodeaminase"/>
    <property type="match status" value="2"/>
</dbReference>
<dbReference type="SMART" id="SM01222">
    <property type="entry name" value="FTCD_N"/>
    <property type="match status" value="1"/>
</dbReference>
<dbReference type="InterPro" id="IPR004227">
    <property type="entry name" value="Formiminotransferase_cat"/>
</dbReference>
<evidence type="ECO:0000259" key="8">
    <source>
        <dbReference type="SMART" id="SM01221"/>
    </source>
</evidence>
<keyword evidence="11" id="KW-1185">Reference proteome</keyword>
<feature type="domain" description="Formiminotransferase C-terminal subdomain" evidence="8">
    <location>
        <begin position="182"/>
        <end position="296"/>
    </location>
</feature>
<dbReference type="InterPro" id="IPR037070">
    <property type="entry name" value="Formiminotransferase_C_sf"/>
</dbReference>
<proteinExistence type="predicted"/>
<dbReference type="GO" id="GO:0030409">
    <property type="term" value="F:glutamate formimidoyltransferase activity"/>
    <property type="evidence" value="ECO:0007669"/>
    <property type="project" value="UniProtKB-EC"/>
</dbReference>